<dbReference type="STRING" id="1965070.A0A3S3PS51"/>
<evidence type="ECO:0000256" key="2">
    <source>
        <dbReference type="ARBA" id="ARBA00022448"/>
    </source>
</evidence>
<reference evidence="11 13" key="1">
    <citation type="journal article" date="2018" name="Gigascience">
        <title>Genomes of trombidid mites reveal novel predicted allergens and laterally-transferred genes associated with secondary metabolism.</title>
        <authorList>
            <person name="Dong X."/>
            <person name="Chaisiri K."/>
            <person name="Xia D."/>
            <person name="Armstrong S.D."/>
            <person name="Fang Y."/>
            <person name="Donnelly M.J."/>
            <person name="Kadowaki T."/>
            <person name="McGarry J.W."/>
            <person name="Darby A.C."/>
            <person name="Makepeace B.L."/>
        </authorList>
    </citation>
    <scope>NUCLEOTIDE SEQUENCE [LARGE SCALE GENOMIC DNA]</scope>
    <source>
        <strain evidence="11">UoL-WK</strain>
    </source>
</reference>
<sequence>MVPATMTGKIVGGVCSLSGVLVIALPVPVIVSNFSRIYHQNQRADKRKAQKKARMARIRIAKATSGAAFVNKKKATEARLAAQESGQEFEDGPEDIFELQHHHLLRCLEKTTDREFVELEVPYNGQPNKPSSLEPTSPAFSLEVSHIEPSSNWFVSCCRRCMRRRYKQHKEVSEQEEEELNDIQVKETKRTSVTESQVIMPLQSDHVGPTSRASLNNPGSGSHQNISGSNDAIDSGSQDNRSIGSLLQGPAPVEPGQLVTVRISTL</sequence>
<evidence type="ECO:0000313" key="12">
    <source>
        <dbReference type="EMBL" id="RWS15446.1"/>
    </source>
</evidence>
<feature type="compositionally biased region" description="Polar residues" evidence="9">
    <location>
        <begin position="211"/>
        <end position="245"/>
    </location>
</feature>
<evidence type="ECO:0000313" key="11">
    <source>
        <dbReference type="EMBL" id="RWS15443.1"/>
    </source>
</evidence>
<gene>
    <name evidence="12" type="ORF">B4U79_08655</name>
    <name evidence="11" type="ORF">B4U79_11042</name>
</gene>
<evidence type="ECO:0000313" key="13">
    <source>
        <dbReference type="Proteomes" id="UP000285301"/>
    </source>
</evidence>
<evidence type="ECO:0000256" key="4">
    <source>
        <dbReference type="ARBA" id="ARBA00022989"/>
    </source>
</evidence>
<comment type="caution">
    <text evidence="11">The sequence shown here is derived from an EMBL/GenBank/DDBJ whole genome shotgun (WGS) entry which is preliminary data.</text>
</comment>
<keyword evidence="3" id="KW-0812">Transmembrane</keyword>
<reference evidence="11" key="2">
    <citation type="submission" date="2018-11" db="EMBL/GenBank/DDBJ databases">
        <title>Trombidioid mite genomics.</title>
        <authorList>
            <person name="Dong X."/>
        </authorList>
    </citation>
    <scope>NUCLEOTIDE SEQUENCE</scope>
    <source>
        <strain evidence="11">UoL-WK</strain>
    </source>
</reference>
<organism evidence="11 13">
    <name type="scientific">Dinothrombium tinctorium</name>
    <dbReference type="NCBI Taxonomy" id="1965070"/>
    <lineage>
        <taxon>Eukaryota</taxon>
        <taxon>Metazoa</taxon>
        <taxon>Ecdysozoa</taxon>
        <taxon>Arthropoda</taxon>
        <taxon>Chelicerata</taxon>
        <taxon>Arachnida</taxon>
        <taxon>Acari</taxon>
        <taxon>Acariformes</taxon>
        <taxon>Trombidiformes</taxon>
        <taxon>Prostigmata</taxon>
        <taxon>Anystina</taxon>
        <taxon>Parasitengona</taxon>
        <taxon>Trombidioidea</taxon>
        <taxon>Trombidiidae</taxon>
        <taxon>Dinothrombium</taxon>
    </lineage>
</organism>
<evidence type="ECO:0000256" key="5">
    <source>
        <dbReference type="ARBA" id="ARBA00023065"/>
    </source>
</evidence>
<dbReference type="PANTHER" id="PTHR11537">
    <property type="entry name" value="VOLTAGE-GATED POTASSIUM CHANNEL"/>
    <property type="match status" value="1"/>
</dbReference>
<dbReference type="InterPro" id="IPR028325">
    <property type="entry name" value="VG_K_chnl"/>
</dbReference>
<evidence type="ECO:0000256" key="8">
    <source>
        <dbReference type="SAM" id="Coils"/>
    </source>
</evidence>
<accession>A0A3S3PS51</accession>
<name>A0A3S3PS51_9ACAR</name>
<evidence type="ECO:0000256" key="9">
    <source>
        <dbReference type="SAM" id="MobiDB-lite"/>
    </source>
</evidence>
<dbReference type="AlphaFoldDB" id="A0A3S3PS51"/>
<keyword evidence="6" id="KW-0472">Membrane</keyword>
<evidence type="ECO:0000256" key="6">
    <source>
        <dbReference type="ARBA" id="ARBA00023136"/>
    </source>
</evidence>
<feature type="domain" description="Potassium channel voltage dependent Kv4 C-terminal" evidence="10">
    <location>
        <begin position="94"/>
        <end position="168"/>
    </location>
</feature>
<dbReference type="GO" id="GO:0001508">
    <property type="term" value="P:action potential"/>
    <property type="evidence" value="ECO:0007669"/>
    <property type="project" value="TreeGrafter"/>
</dbReference>
<protein>
    <submittedName>
        <fullName evidence="11">Potassium voltage-gated channel protein Shal-like protein</fullName>
    </submittedName>
</protein>
<feature type="coiled-coil region" evidence="8">
    <location>
        <begin position="159"/>
        <end position="186"/>
    </location>
</feature>
<dbReference type="OrthoDB" id="433309at2759"/>
<keyword evidence="5" id="KW-0406">Ion transport</keyword>
<dbReference type="GO" id="GO:0005250">
    <property type="term" value="F:A-type (transient outward) potassium channel activity"/>
    <property type="evidence" value="ECO:0007669"/>
    <property type="project" value="TreeGrafter"/>
</dbReference>
<keyword evidence="2" id="KW-0813">Transport</keyword>
<keyword evidence="8" id="KW-0175">Coiled coil</keyword>
<evidence type="ECO:0000256" key="1">
    <source>
        <dbReference type="ARBA" id="ARBA00004141"/>
    </source>
</evidence>
<dbReference type="PANTHER" id="PTHR11537:SF105">
    <property type="entry name" value="POTASSIUM VOLTAGE-GATED CHANNEL PROTEIN SHAL"/>
    <property type="match status" value="1"/>
</dbReference>
<dbReference type="GO" id="GO:0008076">
    <property type="term" value="C:voltage-gated potassium channel complex"/>
    <property type="evidence" value="ECO:0007669"/>
    <property type="project" value="InterPro"/>
</dbReference>
<feature type="region of interest" description="Disordered" evidence="9">
    <location>
        <begin position="187"/>
        <end position="253"/>
    </location>
</feature>
<evidence type="ECO:0000256" key="3">
    <source>
        <dbReference type="ARBA" id="ARBA00022692"/>
    </source>
</evidence>
<dbReference type="Gene3D" id="1.10.287.70">
    <property type="match status" value="1"/>
</dbReference>
<dbReference type="Proteomes" id="UP000285301">
    <property type="component" value="Unassembled WGS sequence"/>
</dbReference>
<dbReference type="EMBL" id="NCKU01000456">
    <property type="protein sequence ID" value="RWS15443.1"/>
    <property type="molecule type" value="Genomic_DNA"/>
</dbReference>
<keyword evidence="13" id="KW-1185">Reference proteome</keyword>
<evidence type="ECO:0000259" key="10">
    <source>
        <dbReference type="Pfam" id="PF11879"/>
    </source>
</evidence>
<dbReference type="SUPFAM" id="SSF81324">
    <property type="entry name" value="Voltage-gated potassium channels"/>
    <property type="match status" value="1"/>
</dbReference>
<proteinExistence type="predicted"/>
<keyword evidence="7" id="KW-0407">Ion channel</keyword>
<evidence type="ECO:0000256" key="7">
    <source>
        <dbReference type="ARBA" id="ARBA00023303"/>
    </source>
</evidence>
<dbReference type="Pfam" id="PF11879">
    <property type="entry name" value="DUF3399"/>
    <property type="match status" value="1"/>
</dbReference>
<dbReference type="EMBL" id="NCKU01000455">
    <property type="protein sequence ID" value="RWS15446.1"/>
    <property type="molecule type" value="Genomic_DNA"/>
</dbReference>
<comment type="subcellular location">
    <subcellularLocation>
        <location evidence="1">Membrane</location>
        <topology evidence="1">Multi-pass membrane protein</topology>
    </subcellularLocation>
</comment>
<dbReference type="InterPro" id="IPR024587">
    <property type="entry name" value="K_chnl_volt-dep_Kv4_C"/>
</dbReference>
<keyword evidence="4" id="KW-1133">Transmembrane helix</keyword>